<dbReference type="PANTHER" id="PTHR30451">
    <property type="entry name" value="OUTER MEMBRANE USHER PROTEIN"/>
    <property type="match status" value="1"/>
</dbReference>
<dbReference type="Pfam" id="PF00577">
    <property type="entry name" value="Usher"/>
    <property type="match status" value="1"/>
</dbReference>
<feature type="signal peptide" evidence="10">
    <location>
        <begin position="1"/>
        <end position="33"/>
    </location>
</feature>
<keyword evidence="9" id="KW-0998">Cell outer membrane</keyword>
<evidence type="ECO:0000256" key="10">
    <source>
        <dbReference type="SAM" id="SignalP"/>
    </source>
</evidence>
<dbReference type="Gene3D" id="2.60.40.2070">
    <property type="match status" value="1"/>
</dbReference>
<dbReference type="InterPro" id="IPR025885">
    <property type="entry name" value="PapC_N"/>
</dbReference>
<dbReference type="InterPro" id="IPR025949">
    <property type="entry name" value="PapC-like_C"/>
</dbReference>
<comment type="similarity">
    <text evidence="2">Belongs to the fimbrial export usher family.</text>
</comment>
<dbReference type="Pfam" id="PF13954">
    <property type="entry name" value="PapC_N"/>
    <property type="match status" value="1"/>
</dbReference>
<protein>
    <submittedName>
        <fullName evidence="13">Fimbrial biogenesis outer membrane usher protein</fullName>
    </submittedName>
</protein>
<evidence type="ECO:0000256" key="1">
    <source>
        <dbReference type="ARBA" id="ARBA00004571"/>
    </source>
</evidence>
<keyword evidence="8" id="KW-0472">Membrane</keyword>
<dbReference type="InterPro" id="IPR043142">
    <property type="entry name" value="PapC-like_C_sf"/>
</dbReference>
<dbReference type="GO" id="GO:0009297">
    <property type="term" value="P:pilus assembly"/>
    <property type="evidence" value="ECO:0007669"/>
    <property type="project" value="InterPro"/>
</dbReference>
<evidence type="ECO:0000256" key="4">
    <source>
        <dbReference type="ARBA" id="ARBA00022452"/>
    </source>
</evidence>
<keyword evidence="3" id="KW-0813">Transport</keyword>
<evidence type="ECO:0000256" key="5">
    <source>
        <dbReference type="ARBA" id="ARBA00022558"/>
    </source>
</evidence>
<evidence type="ECO:0000259" key="11">
    <source>
        <dbReference type="Pfam" id="PF13953"/>
    </source>
</evidence>
<dbReference type="Gene3D" id="2.60.40.2610">
    <property type="entry name" value="Outer membrane usher protein FimD, plug domain"/>
    <property type="match status" value="1"/>
</dbReference>
<evidence type="ECO:0000256" key="9">
    <source>
        <dbReference type="ARBA" id="ARBA00023237"/>
    </source>
</evidence>
<evidence type="ECO:0000259" key="12">
    <source>
        <dbReference type="Pfam" id="PF13954"/>
    </source>
</evidence>
<accession>A0AAI9DAY0</accession>
<dbReference type="GO" id="GO:0015473">
    <property type="term" value="F:fimbrial usher porin activity"/>
    <property type="evidence" value="ECO:0007669"/>
    <property type="project" value="InterPro"/>
</dbReference>
<dbReference type="Gene3D" id="2.60.40.3110">
    <property type="match status" value="1"/>
</dbReference>
<proteinExistence type="inferred from homology"/>
<dbReference type="PANTHER" id="PTHR30451:SF21">
    <property type="entry name" value="FIMBRIAL USHER DOMAIN-CONTAINING PROTEIN YDET-RELATED"/>
    <property type="match status" value="1"/>
</dbReference>
<dbReference type="AlphaFoldDB" id="A0AAI9DAY0"/>
<evidence type="ECO:0000256" key="7">
    <source>
        <dbReference type="ARBA" id="ARBA00022729"/>
    </source>
</evidence>
<keyword evidence="5" id="KW-1029">Fimbrium biogenesis</keyword>
<dbReference type="Gene3D" id="3.10.20.410">
    <property type="match status" value="1"/>
</dbReference>
<keyword evidence="6" id="KW-0812">Transmembrane</keyword>
<feature type="domain" description="PapC N-terminal" evidence="12">
    <location>
        <begin position="36"/>
        <end position="183"/>
    </location>
</feature>
<feature type="domain" description="PapC-like C-terminal" evidence="11">
    <location>
        <begin position="778"/>
        <end position="847"/>
    </location>
</feature>
<keyword evidence="4" id="KW-1134">Transmembrane beta strand</keyword>
<name>A0AAI9DAY0_PROST</name>
<dbReference type="FunFam" id="2.60.40.3110:FF:000001">
    <property type="entry name" value="Putative fimbrial outer membrane usher"/>
    <property type="match status" value="1"/>
</dbReference>
<reference evidence="13" key="1">
    <citation type="submission" date="2024-02" db="EMBL/GenBank/DDBJ databases">
        <authorList>
            <consortium name="Clinical and Environmental Microbiology Branch: Whole genome sequencing antimicrobial resistance pathogens in the healthcare setting"/>
        </authorList>
    </citation>
    <scope>NUCLEOTIDE SEQUENCE</scope>
    <source>
        <strain evidence="13">2021GO-0154</strain>
    </source>
</reference>
<evidence type="ECO:0000256" key="6">
    <source>
        <dbReference type="ARBA" id="ARBA00022692"/>
    </source>
</evidence>
<comment type="caution">
    <text evidence="13">The sequence shown here is derived from an EMBL/GenBank/DDBJ whole genome shotgun (WGS) entry which is preliminary data.</text>
</comment>
<dbReference type="EMBL" id="ABMABF030000004">
    <property type="protein sequence ID" value="EMJ5133753.1"/>
    <property type="molecule type" value="Genomic_DNA"/>
</dbReference>
<organism evidence="13">
    <name type="scientific">Providencia stuartii</name>
    <dbReference type="NCBI Taxonomy" id="588"/>
    <lineage>
        <taxon>Bacteria</taxon>
        <taxon>Pseudomonadati</taxon>
        <taxon>Pseudomonadota</taxon>
        <taxon>Gammaproteobacteria</taxon>
        <taxon>Enterobacterales</taxon>
        <taxon>Morganellaceae</taxon>
        <taxon>Providencia</taxon>
    </lineage>
</organism>
<keyword evidence="7 10" id="KW-0732">Signal</keyword>
<dbReference type="SUPFAM" id="SSF141729">
    <property type="entry name" value="FimD N-terminal domain-like"/>
    <property type="match status" value="1"/>
</dbReference>
<gene>
    <name evidence="13" type="ORF">RG298_001451</name>
</gene>
<comment type="subcellular location">
    <subcellularLocation>
        <location evidence="1">Cell outer membrane</location>
        <topology evidence="1">Multi-pass membrane protein</topology>
    </subcellularLocation>
</comment>
<dbReference type="InterPro" id="IPR042186">
    <property type="entry name" value="FimD_plug_dom"/>
</dbReference>
<dbReference type="Pfam" id="PF13953">
    <property type="entry name" value="PapC_C"/>
    <property type="match status" value="1"/>
</dbReference>
<sequence>MKKILVTRKSKVLFLHKKSIVALLVSMTFSSFAEDYFDPNLLSFPNGSDRDNIDLSIFSKSGAISPGHYLVTVYINQQESGVKEINFIENNNGKVYPELTKENLDELGVNTQIIKGLSSLKGNEIVSDINEFIPDFSYRFDLAKLSLYLSIPQIDMKHQVGGYIDPNLFSEGVPAAIFNYQFSGGKNWQDGNRYSKKSSSDNFYATANGGINLGAWRLRSTATYTRNTFDRADSKTTDSKTKFSNSYVMREIRKWRSELFIGETNTGSEIFDSIPFKGIKINSNEQMLPSSLRGFAPEINGIAQSNARISISQNGTIIYQTYVAPGPFSIRDLYPTNMGGDLVITITEEDGTIKTFNQPYSALPVMVRSGQMKYEISSGQYNGEITNGSRKSNFILGTLIYGLPKNLTLYGGTLLAEKYMSGTLGTGFSIGVFGAFSADITVSSTKFNHQDTKTGQSYRVRYSKSLLSTGTSVDLTALRYSTKDYYSFSDFNNTGYDINQGIMPWLSSRKKNSFQTSLSQSIGKYGSVSLMASRDDFWDRNETVTNLSLSYNTNIKGVNVNTAYSISRTDDTNGKWPENKQLSLSIQVPFSLFSQSELAENIYSNYQLSHSNNGKVSQSVGLSGNALNNALSYSINQSWGNKDQDYGGSLNASYTGNKGNISSGYNYTESNRSVNLSGNGGVVIHKNGIILSPTLGSSIAIVEAQDAKGAKVENGNTVNSDGYAVSSYLSDYNKNIVSINPTTLPENTTLIDTSVNVYPTKGAVVKAQFKTNVGYQALLTVNYHGGFVPFGAIATIIDNNKEFSTSDSSIVGELGQLYLSGLQEKGIISVKWGNKEEQQCTASYQLPNNLPSDELIKQLNINCI</sequence>
<dbReference type="GO" id="GO:0009279">
    <property type="term" value="C:cell outer membrane"/>
    <property type="evidence" value="ECO:0007669"/>
    <property type="project" value="UniProtKB-SubCell"/>
</dbReference>
<evidence type="ECO:0000256" key="3">
    <source>
        <dbReference type="ARBA" id="ARBA00022448"/>
    </source>
</evidence>
<evidence type="ECO:0000313" key="13">
    <source>
        <dbReference type="EMBL" id="EMJ5133753.1"/>
    </source>
</evidence>
<evidence type="ECO:0000256" key="2">
    <source>
        <dbReference type="ARBA" id="ARBA00008064"/>
    </source>
</evidence>
<dbReference type="InterPro" id="IPR000015">
    <property type="entry name" value="Fimb_usher"/>
</dbReference>
<dbReference type="InterPro" id="IPR037224">
    <property type="entry name" value="PapC_N_sf"/>
</dbReference>
<evidence type="ECO:0000256" key="8">
    <source>
        <dbReference type="ARBA" id="ARBA00023136"/>
    </source>
</evidence>
<feature type="chain" id="PRO_5042496358" evidence="10">
    <location>
        <begin position="34"/>
        <end position="864"/>
    </location>
</feature>